<keyword evidence="6" id="KW-1185">Reference proteome</keyword>
<sequence length="159" mass="17948">MAPQTDRDPEGRAAQGAPPRRDAPYPLPMTPDTTLDQLGRAPYVSLTTFRKDGTGVATPVWAVREDDTLYVWTRSDSWKIKRLRRDPRVRVTVCDVRGKVAEDAPRAEGTARLVEDAEGLKRLRKRFGRKYRLQFHLLDIGGLIGRLGKRPHTGIAITF</sequence>
<dbReference type="Gene3D" id="2.30.110.10">
    <property type="entry name" value="Electron Transport, Fmn-binding Protein, Chain A"/>
    <property type="match status" value="1"/>
</dbReference>
<dbReference type="Proteomes" id="UP000480804">
    <property type="component" value="Unassembled WGS sequence"/>
</dbReference>
<evidence type="ECO:0000313" key="5">
    <source>
        <dbReference type="EMBL" id="GGU55400.1"/>
    </source>
</evidence>
<organism evidence="5 7">
    <name type="scientific">Streptomyces gougerotii</name>
    <dbReference type="NCBI Taxonomy" id="53448"/>
    <lineage>
        <taxon>Bacteria</taxon>
        <taxon>Bacillati</taxon>
        <taxon>Actinomycetota</taxon>
        <taxon>Actinomycetes</taxon>
        <taxon>Kitasatosporales</taxon>
        <taxon>Streptomycetaceae</taxon>
        <taxon>Streptomyces</taxon>
        <taxon>Streptomyces diastaticus group</taxon>
    </lineage>
</organism>
<dbReference type="InterPro" id="IPR012349">
    <property type="entry name" value="Split_barrel_FMN-bd"/>
</dbReference>
<dbReference type="InterPro" id="IPR052019">
    <property type="entry name" value="F420H2_bilvrd_red/Heme_oxyg"/>
</dbReference>
<dbReference type="PANTHER" id="PTHR35176">
    <property type="entry name" value="HEME OXYGENASE HI_0854-RELATED"/>
    <property type="match status" value="1"/>
</dbReference>
<dbReference type="GO" id="GO:0070967">
    <property type="term" value="F:coenzyme F420 binding"/>
    <property type="evidence" value="ECO:0007669"/>
    <property type="project" value="TreeGrafter"/>
</dbReference>
<dbReference type="Pfam" id="PF01243">
    <property type="entry name" value="PNPOx_N"/>
    <property type="match status" value="1"/>
</dbReference>
<dbReference type="InterPro" id="IPR019965">
    <property type="entry name" value="PPOX_F420-dep_Rv2061_put"/>
</dbReference>
<evidence type="ECO:0000313" key="7">
    <source>
        <dbReference type="Proteomes" id="UP000660975"/>
    </source>
</evidence>
<reference evidence="5" key="1">
    <citation type="journal article" date="2014" name="Int. J. Syst. Evol. Microbiol.">
        <title>Complete genome sequence of Corynebacterium casei LMG S-19264T (=DSM 44701T), isolated from a smear-ripened cheese.</title>
        <authorList>
            <consortium name="US DOE Joint Genome Institute (JGI-PGF)"/>
            <person name="Walter F."/>
            <person name="Albersmeier A."/>
            <person name="Kalinowski J."/>
            <person name="Ruckert C."/>
        </authorList>
    </citation>
    <scope>NUCLEOTIDE SEQUENCE</scope>
    <source>
        <strain evidence="5">JCM 4136</strain>
    </source>
</reference>
<dbReference type="InterPro" id="IPR011576">
    <property type="entry name" value="Pyridox_Oxase_N"/>
</dbReference>
<evidence type="ECO:0000313" key="4">
    <source>
        <dbReference type="EMBL" id="GFH79169.1"/>
    </source>
</evidence>
<dbReference type="GO" id="GO:0005829">
    <property type="term" value="C:cytosol"/>
    <property type="evidence" value="ECO:0007669"/>
    <property type="project" value="TreeGrafter"/>
</dbReference>
<reference evidence="5" key="3">
    <citation type="submission" date="2020-09" db="EMBL/GenBank/DDBJ databases">
        <authorList>
            <person name="Sun Q."/>
            <person name="Ohkuma M."/>
        </authorList>
    </citation>
    <scope>NUCLEOTIDE SEQUENCE</scope>
    <source>
        <strain evidence="5">JCM 4136</strain>
    </source>
</reference>
<name>A0A8H9LHF9_9ACTN</name>
<dbReference type="Proteomes" id="UP000660975">
    <property type="component" value="Unassembled WGS sequence"/>
</dbReference>
<comment type="caution">
    <text evidence="5">The sequence shown here is derived from an EMBL/GenBank/DDBJ whole genome shotgun (WGS) entry which is preliminary data.</text>
</comment>
<evidence type="ECO:0000259" key="3">
    <source>
        <dbReference type="Pfam" id="PF01243"/>
    </source>
</evidence>
<protein>
    <recommendedName>
        <fullName evidence="3">Pyridoxamine 5'-phosphate oxidase N-terminal domain-containing protein</fullName>
    </recommendedName>
</protein>
<accession>A0A8H9LHF9</accession>
<evidence type="ECO:0000256" key="2">
    <source>
        <dbReference type="SAM" id="MobiDB-lite"/>
    </source>
</evidence>
<dbReference type="EMBL" id="BLLO01000020">
    <property type="protein sequence ID" value="GFH79169.1"/>
    <property type="molecule type" value="Genomic_DNA"/>
</dbReference>
<proteinExistence type="predicted"/>
<dbReference type="PANTHER" id="PTHR35176:SF11">
    <property type="entry name" value="PYRIDOXAMINE 5'-PHOSPHATE OXIDASE FAMILY PROTEIN"/>
    <property type="match status" value="1"/>
</dbReference>
<feature type="region of interest" description="Disordered" evidence="2">
    <location>
        <begin position="1"/>
        <end position="34"/>
    </location>
</feature>
<dbReference type="SUPFAM" id="SSF50475">
    <property type="entry name" value="FMN-binding split barrel"/>
    <property type="match status" value="1"/>
</dbReference>
<keyword evidence="1" id="KW-0560">Oxidoreductase</keyword>
<evidence type="ECO:0000256" key="1">
    <source>
        <dbReference type="ARBA" id="ARBA00023002"/>
    </source>
</evidence>
<evidence type="ECO:0000313" key="6">
    <source>
        <dbReference type="Proteomes" id="UP000480804"/>
    </source>
</evidence>
<dbReference type="GO" id="GO:0016627">
    <property type="term" value="F:oxidoreductase activity, acting on the CH-CH group of donors"/>
    <property type="evidence" value="ECO:0007669"/>
    <property type="project" value="TreeGrafter"/>
</dbReference>
<feature type="domain" description="Pyridoxamine 5'-phosphate oxidase N-terminal" evidence="3">
    <location>
        <begin position="36"/>
        <end position="131"/>
    </location>
</feature>
<dbReference type="EMBL" id="BMSC01000001">
    <property type="protein sequence ID" value="GGU55400.1"/>
    <property type="molecule type" value="Genomic_DNA"/>
</dbReference>
<dbReference type="AlphaFoldDB" id="A0A8H9LHF9"/>
<dbReference type="NCBIfam" id="TIGR03666">
    <property type="entry name" value="Rv2061_F420"/>
    <property type="match status" value="1"/>
</dbReference>
<feature type="compositionally biased region" description="Basic and acidic residues" evidence="2">
    <location>
        <begin position="1"/>
        <end position="11"/>
    </location>
</feature>
<reference evidence="4 6" key="2">
    <citation type="submission" date="2020-02" db="EMBL/GenBank/DDBJ databases">
        <title>Whole genome shotgun sequence of Streptomyces gougerotii NBRC 13043.</title>
        <authorList>
            <person name="Ichikawa N."/>
            <person name="Komaki H."/>
            <person name="Tamura T."/>
        </authorList>
    </citation>
    <scope>NUCLEOTIDE SEQUENCE [LARGE SCALE GENOMIC DNA]</scope>
    <source>
        <strain evidence="4 6">NBRC 13043</strain>
    </source>
</reference>
<gene>
    <name evidence="5" type="ORF">GCM10010227_05800</name>
    <name evidence="4" type="ORF">Sgou_38390</name>
</gene>